<name>A0A7W8GA37_9SPIR</name>
<dbReference type="Pfam" id="PF06445">
    <property type="entry name" value="GyrI-like"/>
    <property type="match status" value="1"/>
</dbReference>
<dbReference type="SUPFAM" id="SSF55136">
    <property type="entry name" value="Probable bacterial effector-binding domain"/>
    <property type="match status" value="1"/>
</dbReference>
<dbReference type="InterPro" id="IPR050908">
    <property type="entry name" value="SmbC-like"/>
</dbReference>
<proteinExistence type="predicted"/>
<dbReference type="InterPro" id="IPR029442">
    <property type="entry name" value="GyrI-like"/>
</dbReference>
<dbReference type="InterPro" id="IPR018060">
    <property type="entry name" value="HTH_AraC"/>
</dbReference>
<accession>A0A7W8GA37</accession>
<dbReference type="SMART" id="SM00342">
    <property type="entry name" value="HTH_ARAC"/>
    <property type="match status" value="1"/>
</dbReference>
<dbReference type="GO" id="GO:0043565">
    <property type="term" value="F:sequence-specific DNA binding"/>
    <property type="evidence" value="ECO:0007669"/>
    <property type="project" value="InterPro"/>
</dbReference>
<reference evidence="4 5" key="1">
    <citation type="submission" date="2020-08" db="EMBL/GenBank/DDBJ databases">
        <title>Genomic Encyclopedia of Type Strains, Phase IV (KMG-IV): sequencing the most valuable type-strain genomes for metagenomic binning, comparative biology and taxonomic classification.</title>
        <authorList>
            <person name="Goeker M."/>
        </authorList>
    </citation>
    <scope>NUCLEOTIDE SEQUENCE [LARGE SCALE GENOMIC DNA]</scope>
    <source>
        <strain evidence="4 5">DSM 103462</strain>
    </source>
</reference>
<dbReference type="Pfam" id="PF12833">
    <property type="entry name" value="HTH_18"/>
    <property type="match status" value="1"/>
</dbReference>
<dbReference type="SMART" id="SM00871">
    <property type="entry name" value="AraC_E_bind"/>
    <property type="match status" value="1"/>
</dbReference>
<evidence type="ECO:0000313" key="5">
    <source>
        <dbReference type="Proteomes" id="UP000518887"/>
    </source>
</evidence>
<evidence type="ECO:0000313" key="4">
    <source>
        <dbReference type="EMBL" id="MBB5226672.1"/>
    </source>
</evidence>
<keyword evidence="2" id="KW-0804">Transcription</keyword>
<dbReference type="PANTHER" id="PTHR40055">
    <property type="entry name" value="TRANSCRIPTIONAL REGULATOR YGIV-RELATED"/>
    <property type="match status" value="1"/>
</dbReference>
<evidence type="ECO:0000259" key="3">
    <source>
        <dbReference type="PROSITE" id="PS01124"/>
    </source>
</evidence>
<gene>
    <name evidence="4" type="ORF">HNP76_002053</name>
</gene>
<dbReference type="Proteomes" id="UP000518887">
    <property type="component" value="Unassembled WGS sequence"/>
</dbReference>
<evidence type="ECO:0000256" key="1">
    <source>
        <dbReference type="ARBA" id="ARBA00023015"/>
    </source>
</evidence>
<dbReference type="GO" id="GO:0003700">
    <property type="term" value="F:DNA-binding transcription factor activity"/>
    <property type="evidence" value="ECO:0007669"/>
    <property type="project" value="InterPro"/>
</dbReference>
<dbReference type="InterPro" id="IPR010499">
    <property type="entry name" value="AraC_E-bd"/>
</dbReference>
<dbReference type="AlphaFoldDB" id="A0A7W8GA37"/>
<dbReference type="SUPFAM" id="SSF46689">
    <property type="entry name" value="Homeodomain-like"/>
    <property type="match status" value="2"/>
</dbReference>
<keyword evidence="1" id="KW-0805">Transcription regulation</keyword>
<organism evidence="4 5">
    <name type="scientific">Treponema ruminis</name>
    <dbReference type="NCBI Taxonomy" id="744515"/>
    <lineage>
        <taxon>Bacteria</taxon>
        <taxon>Pseudomonadati</taxon>
        <taxon>Spirochaetota</taxon>
        <taxon>Spirochaetia</taxon>
        <taxon>Spirochaetales</taxon>
        <taxon>Treponemataceae</taxon>
        <taxon>Treponema</taxon>
    </lineage>
</organism>
<sequence>MLENQIINKAIDYIFSHAGEELSVEKISDFCGYSKFYLERLFKAETGESIYGFIKRCKVELSAFRLKVEKDRSITEIGGDYGYSPSNYAVLFRNHFNKTPAQFRKDIDETSFYHPFFHIKDNEIETYEECCKKIRIETLPDYFVLYERHKGNYKTLEDDWCNFMKRYEGFYTEKSLFIECTKNDPSITNPDDCIYDICMTVDPEDPRLKNAVQKTAAAGITSRAGIPTVPNTMTINGGKFAIYRYEGYPQQIYSAYQSFFCNWLAETGNHVDSRMGFDIYRRIDKDTFYMELDICIPIV</sequence>
<dbReference type="EMBL" id="JACHFQ010000006">
    <property type="protein sequence ID" value="MBB5226672.1"/>
    <property type="molecule type" value="Genomic_DNA"/>
</dbReference>
<dbReference type="InterPro" id="IPR011256">
    <property type="entry name" value="Reg_factor_effector_dom_sf"/>
</dbReference>
<dbReference type="PROSITE" id="PS01124">
    <property type="entry name" value="HTH_ARAC_FAMILY_2"/>
    <property type="match status" value="1"/>
</dbReference>
<protein>
    <submittedName>
        <fullName evidence="4">AraC family transcriptional regulator</fullName>
    </submittedName>
</protein>
<comment type="caution">
    <text evidence="4">The sequence shown here is derived from an EMBL/GenBank/DDBJ whole genome shotgun (WGS) entry which is preliminary data.</text>
</comment>
<dbReference type="PANTHER" id="PTHR40055:SF1">
    <property type="entry name" value="TRANSCRIPTIONAL REGULATOR YGIV-RELATED"/>
    <property type="match status" value="1"/>
</dbReference>
<keyword evidence="5" id="KW-1185">Reference proteome</keyword>
<dbReference type="InterPro" id="IPR009057">
    <property type="entry name" value="Homeodomain-like_sf"/>
</dbReference>
<evidence type="ECO:0000256" key="2">
    <source>
        <dbReference type="ARBA" id="ARBA00023163"/>
    </source>
</evidence>
<dbReference type="RefSeq" id="WP_184660159.1">
    <property type="nucleotide sequence ID" value="NZ_CP031518.1"/>
</dbReference>
<feature type="domain" description="HTH araC/xylS-type" evidence="3">
    <location>
        <begin position="8"/>
        <end position="106"/>
    </location>
</feature>
<dbReference type="Gene3D" id="3.20.80.10">
    <property type="entry name" value="Regulatory factor, effector binding domain"/>
    <property type="match status" value="1"/>
</dbReference>
<dbReference type="Gene3D" id="1.10.10.60">
    <property type="entry name" value="Homeodomain-like"/>
    <property type="match status" value="2"/>
</dbReference>